<reference evidence="1" key="1">
    <citation type="submission" date="2018-06" db="EMBL/GenBank/DDBJ databases">
        <title>Sequence of the Fusobacterium nucleatum str. 12230 genome.</title>
        <authorList>
            <person name="Navarre W."/>
        </authorList>
    </citation>
    <scope>NUCLEOTIDE SEQUENCE [LARGE SCALE GENOMIC DNA]</scope>
    <source>
        <strain evidence="1">12230</strain>
    </source>
</reference>
<gene>
    <name evidence="1" type="ORF">DNF10_05810</name>
</gene>
<comment type="caution">
    <text evidence="1">The sequence shown here is derived from an EMBL/GenBank/DDBJ whole genome shotgun (WGS) entry which is preliminary data.</text>
</comment>
<proteinExistence type="predicted"/>
<sequence>MKIHYFQRYHAKENVATANTMLLLSRLYSYSPDKFFKFFKLLNLEYLSDVFNPEIIFTLQEKSIDSIPDATITQESFKIVVETKMSDWFYEDQLMRHLNSFKNESCKIMITLAPELMAEDKKENFEKTLKEYNQKQNSPVIHINTTFETIANSIGEVLDERDYEIQAILNDYWEYCYKDGLISVSDAWKYMRMQLAGVTFDFNIESNIYYDNAERSFREHNILGLYKNKSVRAIGKIIGRFTAIETENGIEYECEFGELTDERKEAIANTMEHAKTSYGYDLKTVKHRYFFVEKFYETDFMKITPKAPMGTRIFDLTQVLDTNNIPSIEELAQKLKDQTWT</sequence>
<evidence type="ECO:0000313" key="1">
    <source>
        <dbReference type="EMBL" id="PZA04587.1"/>
    </source>
</evidence>
<accession>A0A323TXS8</accession>
<dbReference type="EMBL" id="QKOC01000006">
    <property type="protein sequence ID" value="PZA04587.1"/>
    <property type="molecule type" value="Genomic_DNA"/>
</dbReference>
<organism evidence="1">
    <name type="scientific">Fusobacterium nucleatum</name>
    <dbReference type="NCBI Taxonomy" id="851"/>
    <lineage>
        <taxon>Bacteria</taxon>
        <taxon>Fusobacteriati</taxon>
        <taxon>Fusobacteriota</taxon>
        <taxon>Fusobacteriia</taxon>
        <taxon>Fusobacteriales</taxon>
        <taxon>Fusobacteriaceae</taxon>
        <taxon>Fusobacterium</taxon>
    </lineage>
</organism>
<name>A0A323TXS8_FUSNU</name>
<protein>
    <recommendedName>
        <fullName evidence="2">PD-(D/E)XK nuclease superfamily protein</fullName>
    </recommendedName>
</protein>
<dbReference type="AlphaFoldDB" id="A0A323TXS8"/>
<evidence type="ECO:0008006" key="2">
    <source>
        <dbReference type="Google" id="ProtNLM"/>
    </source>
</evidence>